<proteinExistence type="predicted"/>
<name>A0A368KQB9_9BACT</name>
<dbReference type="CDD" id="cd07983">
    <property type="entry name" value="LPLAT_DUF374-like"/>
    <property type="match status" value="1"/>
</dbReference>
<dbReference type="AlphaFoldDB" id="A0A368KQB9"/>
<protein>
    <submittedName>
        <fullName evidence="4">DUF374 domain-containing protein</fullName>
    </submittedName>
</protein>
<gene>
    <name evidence="4" type="ORF">DTL42_13520</name>
</gene>
<comment type="caution">
    <text evidence="4">The sequence shown here is derived from an EMBL/GenBank/DDBJ whole genome shotgun (WGS) entry which is preliminary data.</text>
</comment>
<accession>A0A368KQB9</accession>
<dbReference type="EMBL" id="QPEX01000027">
    <property type="protein sequence ID" value="RCS48220.1"/>
    <property type="molecule type" value="Genomic_DNA"/>
</dbReference>
<feature type="region of interest" description="Disordered" evidence="1">
    <location>
        <begin position="240"/>
        <end position="263"/>
    </location>
</feature>
<evidence type="ECO:0000256" key="1">
    <source>
        <dbReference type="SAM" id="MobiDB-lite"/>
    </source>
</evidence>
<keyword evidence="2" id="KW-0472">Membrane</keyword>
<reference evidence="4 5" key="1">
    <citation type="submission" date="2018-07" db="EMBL/GenBank/DDBJ databases">
        <title>Comparative genomes isolates from brazilian mangrove.</title>
        <authorList>
            <person name="De Araujo J.E."/>
            <person name="Taketani R.G."/>
            <person name="Silva M.C.P."/>
            <person name="Lourenco M.V."/>
            <person name="Oliveira V.M."/>
            <person name="Andreote F.D."/>
        </authorList>
    </citation>
    <scope>NUCLEOTIDE SEQUENCE [LARGE SCALE GENOMIC DNA]</scope>
    <source>
        <strain evidence="4 5">HEX PRIS-MGV</strain>
    </source>
</reference>
<evidence type="ECO:0000256" key="2">
    <source>
        <dbReference type="SAM" id="Phobius"/>
    </source>
</evidence>
<dbReference type="Pfam" id="PF04028">
    <property type="entry name" value="DUF374"/>
    <property type="match status" value="1"/>
</dbReference>
<keyword evidence="2" id="KW-1133">Transmembrane helix</keyword>
<keyword evidence="2" id="KW-0812">Transmembrane</keyword>
<evidence type="ECO:0000259" key="3">
    <source>
        <dbReference type="Pfam" id="PF04028"/>
    </source>
</evidence>
<evidence type="ECO:0000313" key="4">
    <source>
        <dbReference type="EMBL" id="RCS48220.1"/>
    </source>
</evidence>
<dbReference type="Proteomes" id="UP000253562">
    <property type="component" value="Unassembled WGS sequence"/>
</dbReference>
<evidence type="ECO:0000313" key="5">
    <source>
        <dbReference type="Proteomes" id="UP000253562"/>
    </source>
</evidence>
<feature type="domain" description="DUF374" evidence="3">
    <location>
        <begin position="90"/>
        <end position="150"/>
    </location>
</feature>
<feature type="transmembrane region" description="Helical" evidence="2">
    <location>
        <begin position="25"/>
        <end position="45"/>
    </location>
</feature>
<organism evidence="4 5">
    <name type="scientific">Bremerella cremea</name>
    <dbReference type="NCBI Taxonomy" id="1031537"/>
    <lineage>
        <taxon>Bacteria</taxon>
        <taxon>Pseudomonadati</taxon>
        <taxon>Planctomycetota</taxon>
        <taxon>Planctomycetia</taxon>
        <taxon>Pirellulales</taxon>
        <taxon>Pirellulaceae</taxon>
        <taxon>Bremerella</taxon>
    </lineage>
</organism>
<sequence>MRVTSFIVSATTIKRQIPSILLRTLTRLLTVLVAYAFAGLLWILFRTLRIKIVTGTPETSPFNRDSHERYLYCVWHDSIVLPVFGGRHWCTTALTSSHRDGSFVASILGLRNIQTVRGSTNRIRTTALRQLLQTVQSRHLVITPDGPRGPNRTMSSGIVYLASRTGRGIVPTAFACSNCWRWQGTWSELIIPKPFSTIVMLAGQPIFVPADATRDDLHAYVEEVQTVMNQMDLDSQALANGQTADSHQEVASLESNVAKERIR</sequence>
<dbReference type="InterPro" id="IPR007172">
    <property type="entry name" value="DUF374"/>
</dbReference>